<accession>A0A506UHL6</accession>
<sequence length="480" mass="50015">MKAAVRPFSIVVPGQNLAGLLWAPVVLAYAGYAIWLFAHPAVLPSDDALFFSRALTHFEILDFAPQFPGYPGFVALGRLFLPLAHGDPVTALYWLTVVLALALPPLAALVVARKRPNGAIPAFVLMLAMPLLPDLALGMLSDGSGIAFLLLGLAVLPPAGQDSRLAPGIAGLAIGWAGCCRPSDAALLAGAFLPLVILVPRWRTGLIVGAGLVVVPTLAVLYALEGPLYLWAGTHFVAGHTTGWGNTMFSRTASPNWFATIGAVPGAWLIAAAIAFALVRCCTAFKGCSPRLVAIAGALTAHLVWTLVMQNPQSLRHLAPVVALGGLLVVLAPWGGRMRAAVIVAMLAGESIALASTLDFDPSAPPPIARAIAALHEEPGSRPVAVNSGVALLRETLSDRRVYDMQYPAHATAGMSEENATAGMSEENAKAGMSEEDAAAGGAGRGGYRLSTTPPTSGKASVFRGRMAGEATMYLYRFQP</sequence>
<dbReference type="OrthoDB" id="244199at2"/>
<evidence type="ECO:0000313" key="3">
    <source>
        <dbReference type="EMBL" id="TPW32801.1"/>
    </source>
</evidence>
<feature type="transmembrane region" description="Helical" evidence="2">
    <location>
        <begin position="91"/>
        <end position="111"/>
    </location>
</feature>
<feature type="transmembrane region" description="Helical" evidence="2">
    <location>
        <begin position="291"/>
        <end position="308"/>
    </location>
</feature>
<evidence type="ECO:0000313" key="4">
    <source>
        <dbReference type="Proteomes" id="UP000320314"/>
    </source>
</evidence>
<feature type="compositionally biased region" description="Polar residues" evidence="1">
    <location>
        <begin position="450"/>
        <end position="459"/>
    </location>
</feature>
<keyword evidence="2" id="KW-1133">Transmembrane helix</keyword>
<name>A0A506UHL6_9HYPH</name>
<evidence type="ECO:0008006" key="5">
    <source>
        <dbReference type="Google" id="ProtNLM"/>
    </source>
</evidence>
<feature type="transmembrane region" description="Helical" evidence="2">
    <location>
        <begin position="20"/>
        <end position="38"/>
    </location>
</feature>
<keyword evidence="2" id="KW-0472">Membrane</keyword>
<evidence type="ECO:0000256" key="2">
    <source>
        <dbReference type="SAM" id="Phobius"/>
    </source>
</evidence>
<organism evidence="3 4">
    <name type="scientific">Pararhizobium mangrovi</name>
    <dbReference type="NCBI Taxonomy" id="2590452"/>
    <lineage>
        <taxon>Bacteria</taxon>
        <taxon>Pseudomonadati</taxon>
        <taxon>Pseudomonadota</taxon>
        <taxon>Alphaproteobacteria</taxon>
        <taxon>Hyphomicrobiales</taxon>
        <taxon>Rhizobiaceae</taxon>
        <taxon>Rhizobium/Agrobacterium group</taxon>
        <taxon>Pararhizobium</taxon>
    </lineage>
</organism>
<reference evidence="3 4" key="1">
    <citation type="submission" date="2019-06" db="EMBL/GenBank/DDBJ databases">
        <authorList>
            <person name="Li M."/>
        </authorList>
    </citation>
    <scope>NUCLEOTIDE SEQUENCE [LARGE SCALE GENOMIC DNA]</scope>
    <source>
        <strain evidence="3 4">BGMRC6574</strain>
    </source>
</reference>
<feature type="transmembrane region" description="Helical" evidence="2">
    <location>
        <begin position="314"/>
        <end position="334"/>
    </location>
</feature>
<dbReference type="AlphaFoldDB" id="A0A506UHL6"/>
<feature type="transmembrane region" description="Helical" evidence="2">
    <location>
        <begin position="168"/>
        <end position="199"/>
    </location>
</feature>
<evidence type="ECO:0000256" key="1">
    <source>
        <dbReference type="SAM" id="MobiDB-lite"/>
    </source>
</evidence>
<proteinExistence type="predicted"/>
<keyword evidence="2" id="KW-0812">Transmembrane</keyword>
<protein>
    <recommendedName>
        <fullName evidence="5">DUF2029 domain-containing protein</fullName>
    </recommendedName>
</protein>
<comment type="caution">
    <text evidence="3">The sequence shown here is derived from an EMBL/GenBank/DDBJ whole genome shotgun (WGS) entry which is preliminary data.</text>
</comment>
<feature type="transmembrane region" description="Helical" evidence="2">
    <location>
        <begin position="257"/>
        <end position="279"/>
    </location>
</feature>
<keyword evidence="4" id="KW-1185">Reference proteome</keyword>
<dbReference type="RefSeq" id="WP_141165104.1">
    <property type="nucleotide sequence ID" value="NZ_VHLH01000001.1"/>
</dbReference>
<gene>
    <name evidence="3" type="ORF">FJU11_00825</name>
</gene>
<dbReference type="EMBL" id="VHLH01000001">
    <property type="protein sequence ID" value="TPW32801.1"/>
    <property type="molecule type" value="Genomic_DNA"/>
</dbReference>
<feature type="transmembrane region" description="Helical" evidence="2">
    <location>
        <begin position="206"/>
        <end position="224"/>
    </location>
</feature>
<feature type="region of interest" description="Disordered" evidence="1">
    <location>
        <begin position="416"/>
        <end position="461"/>
    </location>
</feature>
<dbReference type="Proteomes" id="UP000320314">
    <property type="component" value="Unassembled WGS sequence"/>
</dbReference>
<feature type="transmembrane region" description="Helical" evidence="2">
    <location>
        <begin position="123"/>
        <end position="156"/>
    </location>
</feature>